<evidence type="ECO:0000256" key="3">
    <source>
        <dbReference type="ARBA" id="ARBA00011738"/>
    </source>
</evidence>
<keyword evidence="5 13" id="KW-0808">Transferase</keyword>
<keyword evidence="10" id="KW-0173">Coenzyme A biosynthesis</keyword>
<dbReference type="CDD" id="cd24015">
    <property type="entry name" value="ASKHA_NBD_PanK-III"/>
    <property type="match status" value="1"/>
</dbReference>
<dbReference type="HAMAP" id="MF_01274">
    <property type="entry name" value="Pantothen_kinase_3"/>
    <property type="match status" value="1"/>
</dbReference>
<organism evidence="13">
    <name type="scientific">hydrothermal vent metagenome</name>
    <dbReference type="NCBI Taxonomy" id="652676"/>
    <lineage>
        <taxon>unclassified sequences</taxon>
        <taxon>metagenomes</taxon>
        <taxon>ecological metagenomes</taxon>
    </lineage>
</organism>
<evidence type="ECO:0000256" key="6">
    <source>
        <dbReference type="ARBA" id="ARBA00022741"/>
    </source>
</evidence>
<dbReference type="NCBIfam" id="TIGR00671">
    <property type="entry name" value="baf"/>
    <property type="match status" value="1"/>
</dbReference>
<dbReference type="PANTHER" id="PTHR34265">
    <property type="entry name" value="TYPE III PANTOTHENATE KINASE"/>
    <property type="match status" value="1"/>
</dbReference>
<dbReference type="SUPFAM" id="SSF53067">
    <property type="entry name" value="Actin-like ATPase domain"/>
    <property type="match status" value="2"/>
</dbReference>
<evidence type="ECO:0000256" key="1">
    <source>
        <dbReference type="ARBA" id="ARBA00001958"/>
    </source>
</evidence>
<dbReference type="GO" id="GO:0005524">
    <property type="term" value="F:ATP binding"/>
    <property type="evidence" value="ECO:0007669"/>
    <property type="project" value="UniProtKB-KW"/>
</dbReference>
<dbReference type="AlphaFoldDB" id="A0A3B1AGD2"/>
<gene>
    <name evidence="13" type="ORF">MNBD_GAMMA21-2218</name>
</gene>
<reference evidence="13" key="1">
    <citation type="submission" date="2018-06" db="EMBL/GenBank/DDBJ databases">
        <authorList>
            <person name="Zhirakovskaya E."/>
        </authorList>
    </citation>
    <scope>NUCLEOTIDE SEQUENCE</scope>
</reference>
<evidence type="ECO:0000256" key="4">
    <source>
        <dbReference type="ARBA" id="ARBA00022490"/>
    </source>
</evidence>
<dbReference type="InterPro" id="IPR004619">
    <property type="entry name" value="Type_III_PanK"/>
</dbReference>
<dbReference type="EMBL" id="UOFR01000060">
    <property type="protein sequence ID" value="VAW98547.1"/>
    <property type="molecule type" value="Genomic_DNA"/>
</dbReference>
<accession>A0A3B1AGD2</accession>
<evidence type="ECO:0000256" key="2">
    <source>
        <dbReference type="ARBA" id="ARBA00004496"/>
    </source>
</evidence>
<keyword evidence="7 13" id="KW-0418">Kinase</keyword>
<comment type="similarity">
    <text evidence="11">Belongs to the type III pantothenate kinase family.</text>
</comment>
<comment type="subcellular location">
    <subcellularLocation>
        <location evidence="2">Cytoplasm</location>
    </subcellularLocation>
</comment>
<dbReference type="GO" id="GO:0015937">
    <property type="term" value="P:coenzyme A biosynthetic process"/>
    <property type="evidence" value="ECO:0007669"/>
    <property type="project" value="UniProtKB-KW"/>
</dbReference>
<keyword evidence="9" id="KW-0630">Potassium</keyword>
<evidence type="ECO:0000313" key="13">
    <source>
        <dbReference type="EMBL" id="VAW98547.1"/>
    </source>
</evidence>
<proteinExistence type="inferred from homology"/>
<evidence type="ECO:0000256" key="10">
    <source>
        <dbReference type="ARBA" id="ARBA00022993"/>
    </source>
</evidence>
<dbReference type="PANTHER" id="PTHR34265:SF1">
    <property type="entry name" value="TYPE III PANTOTHENATE KINASE"/>
    <property type="match status" value="1"/>
</dbReference>
<name>A0A3B1AGD2_9ZZZZ</name>
<keyword evidence="4" id="KW-0963">Cytoplasm</keyword>
<evidence type="ECO:0000256" key="7">
    <source>
        <dbReference type="ARBA" id="ARBA00022777"/>
    </source>
</evidence>
<protein>
    <recommendedName>
        <fullName evidence="12">Type III pantothenate kinase</fullName>
    </recommendedName>
</protein>
<keyword evidence="8" id="KW-0067">ATP-binding</keyword>
<evidence type="ECO:0000256" key="5">
    <source>
        <dbReference type="ARBA" id="ARBA00022679"/>
    </source>
</evidence>
<evidence type="ECO:0000256" key="8">
    <source>
        <dbReference type="ARBA" id="ARBA00022840"/>
    </source>
</evidence>
<comment type="cofactor">
    <cofactor evidence="1">
        <name>K(+)</name>
        <dbReference type="ChEBI" id="CHEBI:29103"/>
    </cofactor>
</comment>
<sequence length="248" mass="26613">MSNPTRLLIDAGNSRIKWTFVESQSQLGTVISNVDLSSAIDAWPLLKKPDQVWLASVRDEQFGQELNAAIKSLWDLPVNVICSSKKALGVTNAYAEPQTLGCDRWAAMLAAYHESKRSLLVVNLGTALTIDAVDAEGHHLGGLISPGIHLQQEAIYVGTNIDCIPDISTFDSQELFAPSTAEGIVSGSINTISALIDRACQNRIKQDPDTLCYLAGGDAEKIKDTLQCPCIIEPSLVLKGIALIAAAE</sequence>
<comment type="subunit">
    <text evidence="3">Homodimer.</text>
</comment>
<dbReference type="Pfam" id="PF03309">
    <property type="entry name" value="Pan_kinase"/>
    <property type="match status" value="1"/>
</dbReference>
<dbReference type="Gene3D" id="3.30.420.40">
    <property type="match status" value="2"/>
</dbReference>
<evidence type="ECO:0000256" key="12">
    <source>
        <dbReference type="ARBA" id="ARBA00040883"/>
    </source>
</evidence>
<dbReference type="GO" id="GO:0005737">
    <property type="term" value="C:cytoplasm"/>
    <property type="evidence" value="ECO:0007669"/>
    <property type="project" value="UniProtKB-SubCell"/>
</dbReference>
<keyword evidence="6" id="KW-0547">Nucleotide-binding</keyword>
<dbReference type="GO" id="GO:0004594">
    <property type="term" value="F:pantothenate kinase activity"/>
    <property type="evidence" value="ECO:0007669"/>
    <property type="project" value="InterPro"/>
</dbReference>
<dbReference type="InterPro" id="IPR043129">
    <property type="entry name" value="ATPase_NBD"/>
</dbReference>
<evidence type="ECO:0000256" key="9">
    <source>
        <dbReference type="ARBA" id="ARBA00022958"/>
    </source>
</evidence>
<evidence type="ECO:0000256" key="11">
    <source>
        <dbReference type="ARBA" id="ARBA00038036"/>
    </source>
</evidence>